<sequence>MASGKHSHTINIDGARPSIERSGSKSSPIETVQPHHMTLDHADEGYTSSDESAREISGFQFQSSLYTSDHLTESPIITSERTVSKRQQLVYATPEEEEKAGIRAHHRAKRNPLPQSSTTIRNGIRSKSELPYDSLEVDAEIMVLNGEIDSYCVEIYKALSLSPQDAPKSQMCSHLVRQSAEPTLSMRGGSNGEIRQKLKDWLARARQKLTLKKSGGAGYSRIQVGQKTRDGGQITTLDPNRANTFRGNTNLVDNTLVAPNQNPEGPATDNQEINAASIQHEIPNDQERVSDNQEHASNNQEWVSHNQEWSPDIAERGPVVPESTLFRPGYSLFGGPGEFHYIPVERPNEPAENPDRQKSDSSSGYPCSSVDNGEESLRAQYTKVRAVRRRIEDLSITLEEMEKNLRDLRRLVENIDEHIERYQPRPTSEDSVLTYAQWIEFNDSHRQLTREMQTHISEFQDELRPLGESDESTRAD</sequence>
<accession>A0A8E2JTH7</accession>
<evidence type="ECO:0000256" key="1">
    <source>
        <dbReference type="SAM" id="Coils"/>
    </source>
</evidence>
<proteinExistence type="predicted"/>
<evidence type="ECO:0000256" key="2">
    <source>
        <dbReference type="SAM" id="MobiDB-lite"/>
    </source>
</evidence>
<protein>
    <submittedName>
        <fullName evidence="3">Uncharacterized protein</fullName>
    </submittedName>
</protein>
<feature type="compositionally biased region" description="Polar residues" evidence="2">
    <location>
        <begin position="360"/>
        <end position="371"/>
    </location>
</feature>
<evidence type="ECO:0000313" key="4">
    <source>
        <dbReference type="Proteomes" id="UP000250140"/>
    </source>
</evidence>
<dbReference type="AlphaFoldDB" id="A0A8E2JTH7"/>
<gene>
    <name evidence="3" type="ORF">AOQ84DRAFT_30223</name>
</gene>
<keyword evidence="1" id="KW-0175">Coiled coil</keyword>
<feature type="region of interest" description="Disordered" evidence="2">
    <location>
        <begin position="95"/>
        <end position="120"/>
    </location>
</feature>
<organism evidence="3 4">
    <name type="scientific">Glonium stellatum</name>
    <dbReference type="NCBI Taxonomy" id="574774"/>
    <lineage>
        <taxon>Eukaryota</taxon>
        <taxon>Fungi</taxon>
        <taxon>Dikarya</taxon>
        <taxon>Ascomycota</taxon>
        <taxon>Pezizomycotina</taxon>
        <taxon>Dothideomycetes</taxon>
        <taxon>Pleosporomycetidae</taxon>
        <taxon>Gloniales</taxon>
        <taxon>Gloniaceae</taxon>
        <taxon>Glonium</taxon>
    </lineage>
</organism>
<keyword evidence="4" id="KW-1185">Reference proteome</keyword>
<feature type="compositionally biased region" description="Polar residues" evidence="2">
    <location>
        <begin position="295"/>
        <end position="309"/>
    </location>
</feature>
<dbReference type="EMBL" id="KV749542">
    <property type="protein sequence ID" value="OCL08984.1"/>
    <property type="molecule type" value="Genomic_DNA"/>
</dbReference>
<evidence type="ECO:0000313" key="3">
    <source>
        <dbReference type="EMBL" id="OCL08984.1"/>
    </source>
</evidence>
<feature type="region of interest" description="Disordered" evidence="2">
    <location>
        <begin position="1"/>
        <end position="50"/>
    </location>
</feature>
<dbReference type="Proteomes" id="UP000250140">
    <property type="component" value="Unassembled WGS sequence"/>
</dbReference>
<feature type="region of interest" description="Disordered" evidence="2">
    <location>
        <begin position="287"/>
        <end position="315"/>
    </location>
</feature>
<name>A0A8E2JTH7_9PEZI</name>
<feature type="region of interest" description="Disordered" evidence="2">
    <location>
        <begin position="341"/>
        <end position="374"/>
    </location>
</feature>
<feature type="coiled-coil region" evidence="1">
    <location>
        <begin position="384"/>
        <end position="421"/>
    </location>
</feature>
<reference evidence="3 4" key="1">
    <citation type="journal article" date="2016" name="Nat. Commun.">
        <title>Ectomycorrhizal ecology is imprinted in the genome of the dominant symbiotic fungus Cenococcum geophilum.</title>
        <authorList>
            <consortium name="DOE Joint Genome Institute"/>
            <person name="Peter M."/>
            <person name="Kohler A."/>
            <person name="Ohm R.A."/>
            <person name="Kuo A."/>
            <person name="Krutzmann J."/>
            <person name="Morin E."/>
            <person name="Arend M."/>
            <person name="Barry K.W."/>
            <person name="Binder M."/>
            <person name="Choi C."/>
            <person name="Clum A."/>
            <person name="Copeland A."/>
            <person name="Grisel N."/>
            <person name="Haridas S."/>
            <person name="Kipfer T."/>
            <person name="LaButti K."/>
            <person name="Lindquist E."/>
            <person name="Lipzen A."/>
            <person name="Maire R."/>
            <person name="Meier B."/>
            <person name="Mihaltcheva S."/>
            <person name="Molinier V."/>
            <person name="Murat C."/>
            <person name="Poggeler S."/>
            <person name="Quandt C.A."/>
            <person name="Sperisen C."/>
            <person name="Tritt A."/>
            <person name="Tisserant E."/>
            <person name="Crous P.W."/>
            <person name="Henrissat B."/>
            <person name="Nehls U."/>
            <person name="Egli S."/>
            <person name="Spatafora J.W."/>
            <person name="Grigoriev I.V."/>
            <person name="Martin F.M."/>
        </authorList>
    </citation>
    <scope>NUCLEOTIDE SEQUENCE [LARGE SCALE GENOMIC DNA]</scope>
    <source>
        <strain evidence="3 4">CBS 207.34</strain>
    </source>
</reference>
<feature type="compositionally biased region" description="Basic and acidic residues" evidence="2">
    <location>
        <begin position="346"/>
        <end position="359"/>
    </location>
</feature>